<dbReference type="GeneID" id="39979314"/>
<evidence type="ECO:0000313" key="3">
    <source>
        <dbReference type="EMBL" id="OII74399.1"/>
    </source>
</evidence>
<proteinExistence type="predicted"/>
<evidence type="ECO:0000313" key="4">
    <source>
        <dbReference type="Proteomes" id="UP000186176"/>
    </source>
</evidence>
<protein>
    <recommendedName>
        <fullName evidence="5">Signal peptide-containing protein</fullName>
    </recommendedName>
</protein>
<feature type="compositionally biased region" description="Basic and acidic residues" evidence="1">
    <location>
        <begin position="56"/>
        <end position="66"/>
    </location>
</feature>
<feature type="chain" id="PRO_5012837084" description="Signal peptide-containing protein" evidence="2">
    <location>
        <begin position="22"/>
        <end position="77"/>
    </location>
</feature>
<evidence type="ECO:0000256" key="1">
    <source>
        <dbReference type="SAM" id="MobiDB-lite"/>
    </source>
</evidence>
<feature type="region of interest" description="Disordered" evidence="1">
    <location>
        <begin position="46"/>
        <end position="77"/>
    </location>
</feature>
<accession>A0A1J4MK53</accession>
<dbReference type="VEuPathDB" id="CryptoDB:cubi_02524"/>
<dbReference type="AlphaFoldDB" id="A0A1J4MK53"/>
<dbReference type="RefSeq" id="XP_028875592.1">
    <property type="nucleotide sequence ID" value="XM_029019535.1"/>
</dbReference>
<reference evidence="3 4" key="1">
    <citation type="submission" date="2016-10" db="EMBL/GenBank/DDBJ databases">
        <title>Reductive evolution of mitochondrial metabolism and differential evolution of invasion-related proteins in Cryptosporidium.</title>
        <authorList>
            <person name="Liu S."/>
            <person name="Roellig D.M."/>
            <person name="Guo Y."/>
            <person name="Li N."/>
            <person name="Frace M.A."/>
            <person name="Tang K."/>
            <person name="Zhang L."/>
            <person name="Feng Y."/>
            <person name="Xiao L."/>
        </authorList>
    </citation>
    <scope>NUCLEOTIDE SEQUENCE [LARGE SCALE GENOMIC DNA]</scope>
    <source>
        <strain evidence="3">39726</strain>
    </source>
</reference>
<feature type="compositionally biased region" description="Polar residues" evidence="1">
    <location>
        <begin position="67"/>
        <end position="77"/>
    </location>
</feature>
<dbReference type="EMBL" id="LRBP01000011">
    <property type="protein sequence ID" value="OII74399.1"/>
    <property type="molecule type" value="Genomic_DNA"/>
</dbReference>
<organism evidence="3 4">
    <name type="scientific">Cryptosporidium ubiquitum</name>
    <dbReference type="NCBI Taxonomy" id="857276"/>
    <lineage>
        <taxon>Eukaryota</taxon>
        <taxon>Sar</taxon>
        <taxon>Alveolata</taxon>
        <taxon>Apicomplexa</taxon>
        <taxon>Conoidasida</taxon>
        <taxon>Coccidia</taxon>
        <taxon>Eucoccidiorida</taxon>
        <taxon>Eimeriorina</taxon>
        <taxon>Cryptosporidiidae</taxon>
        <taxon>Cryptosporidium</taxon>
    </lineage>
</organism>
<gene>
    <name evidence="3" type="ORF">cubi_02524</name>
</gene>
<keyword evidence="2" id="KW-0732">Signal</keyword>
<dbReference type="Proteomes" id="UP000186176">
    <property type="component" value="Unassembled WGS sequence"/>
</dbReference>
<evidence type="ECO:0000256" key="2">
    <source>
        <dbReference type="SAM" id="SignalP"/>
    </source>
</evidence>
<comment type="caution">
    <text evidence="3">The sequence shown here is derived from an EMBL/GenBank/DDBJ whole genome shotgun (WGS) entry which is preliminary data.</text>
</comment>
<keyword evidence="4" id="KW-1185">Reference proteome</keyword>
<name>A0A1J4MK53_9CRYT</name>
<feature type="signal peptide" evidence="2">
    <location>
        <begin position="1"/>
        <end position="21"/>
    </location>
</feature>
<evidence type="ECO:0008006" key="5">
    <source>
        <dbReference type="Google" id="ProtNLM"/>
    </source>
</evidence>
<sequence length="77" mass="9024">MKKILIFFIILYFNLDISVLCHPVELLKILDDLKVNSEDRVGIFSNSSKMKKRSKSRESVRNKNSREMQIQYSSAKT</sequence>
<feature type="non-terminal residue" evidence="3">
    <location>
        <position position="77"/>
    </location>
</feature>